<gene>
    <name evidence="3" type="ORF">WCY31_01615</name>
</gene>
<feature type="transmembrane region" description="Helical" evidence="1">
    <location>
        <begin position="128"/>
        <end position="147"/>
    </location>
</feature>
<evidence type="ECO:0000313" key="4">
    <source>
        <dbReference type="Proteomes" id="UP001447842"/>
    </source>
</evidence>
<dbReference type="InterPro" id="IPR021878">
    <property type="entry name" value="TgpA_N"/>
</dbReference>
<dbReference type="InterPro" id="IPR038765">
    <property type="entry name" value="Papain-like_cys_pep_sf"/>
</dbReference>
<feature type="transmembrane region" description="Helical" evidence="1">
    <location>
        <begin position="565"/>
        <end position="587"/>
    </location>
</feature>
<keyword evidence="4" id="KW-1185">Reference proteome</keyword>
<evidence type="ECO:0000256" key="1">
    <source>
        <dbReference type="SAM" id="Phobius"/>
    </source>
</evidence>
<dbReference type="Pfam" id="PF01841">
    <property type="entry name" value="Transglut_core"/>
    <property type="match status" value="1"/>
</dbReference>
<name>A0ABZ3HA58_9BACT</name>
<dbReference type="Gene3D" id="3.10.620.30">
    <property type="match status" value="1"/>
</dbReference>
<evidence type="ECO:0000313" key="3">
    <source>
        <dbReference type="EMBL" id="XAU15410.1"/>
    </source>
</evidence>
<protein>
    <submittedName>
        <fullName evidence="3">DUF3488 and transglutaminase-like domain-containing protein</fullName>
    </submittedName>
</protein>
<dbReference type="Pfam" id="PF11992">
    <property type="entry name" value="TgpA_N"/>
    <property type="match status" value="1"/>
</dbReference>
<reference evidence="3 4" key="1">
    <citation type="submission" date="2024-03" db="EMBL/GenBank/DDBJ databases">
        <title>Sulfurimonas sp. HSL3-1.</title>
        <authorList>
            <person name="Wang S."/>
        </authorList>
    </citation>
    <scope>NUCLEOTIDE SEQUENCE [LARGE SCALE GENOMIC DNA]</scope>
    <source>
        <strain evidence="3 4">HSL3-1</strain>
    </source>
</reference>
<feature type="transmembrane region" description="Helical" evidence="1">
    <location>
        <begin position="182"/>
        <end position="201"/>
    </location>
</feature>
<feature type="transmembrane region" description="Helical" evidence="1">
    <location>
        <begin position="74"/>
        <end position="96"/>
    </location>
</feature>
<dbReference type="SMART" id="SM00460">
    <property type="entry name" value="TGc"/>
    <property type="match status" value="1"/>
</dbReference>
<evidence type="ECO:0000259" key="2">
    <source>
        <dbReference type="SMART" id="SM00460"/>
    </source>
</evidence>
<keyword evidence="1" id="KW-0472">Membrane</keyword>
<accession>A0ABZ3HA58</accession>
<dbReference type="InterPro" id="IPR002931">
    <property type="entry name" value="Transglutaminase-like"/>
</dbReference>
<dbReference type="SUPFAM" id="SSF54001">
    <property type="entry name" value="Cysteine proteinases"/>
    <property type="match status" value="1"/>
</dbReference>
<feature type="transmembrane region" description="Helical" evidence="1">
    <location>
        <begin position="38"/>
        <end position="67"/>
    </location>
</feature>
<sequence length="680" mass="77688">MRFSAILRFTDPAARGKSRIVKRLNAWRETRELFLLDLAYLAVVTPVLLLVKLPMLLFLLLVLVLLLARKRGSVATLLFVALAGLFAIFFSIYGAFNFAGLSRLKLFVELILYLLLLAVSLQRLTRTINFYLLVSPVLLLALSLFFFDSIAMLVYVVFEVFVLLWLILAYRTRADALSSLRVTGMLFALSLPWVVLLFFFFPRISFEHASYGFRGDEITRTGHDGTMRMDGAALLVPSERIVMEVGFQNAMPPDGQLYFRGSVLYRDKKDHWEPLPSYVRRAFAPKQNAQAGMYRSADEVTAYKVSLYPTHKKWLYLLDLPIEAPEGATINADFETTLEKPVNEPQHYDAGSALVYRYGDRTERSVLAYARDVNRSANPRSAKAADTIAAANPDPKQRLDALLRFFRDQNLTYSLRPEPLDLNHTADSFLFDKRKGYCVHFAGSFVTLSRLAGLPARVVTGYKADRKNSVKNYLAVKERDAHAWAEVYLSDHWQRIETTAAAAFIDSESAELLRQTGTLEDNGERLTRLNLYLLYVKYQVETWVLQYSHFRQMRLLENVKQHPALAAKLAAAFALIVLASAALFLWLRRPRCKDKLLCLLRPLLTRLQRSGFEREEGETLHRLFARYLETYPGSTLTEVDRLYHRLQYGTAHEDAVQFKKAIRAFLRESPAKGDSDARKL</sequence>
<keyword evidence="1" id="KW-0812">Transmembrane</keyword>
<feature type="transmembrane region" description="Helical" evidence="1">
    <location>
        <begin position="102"/>
        <end position="121"/>
    </location>
</feature>
<dbReference type="EMBL" id="CP147920">
    <property type="protein sequence ID" value="XAU15410.1"/>
    <property type="molecule type" value="Genomic_DNA"/>
</dbReference>
<proteinExistence type="predicted"/>
<organism evidence="3 4">
    <name type="scientific">Sulfurimonas diazotrophicus</name>
    <dbReference type="NCBI Taxonomy" id="3131939"/>
    <lineage>
        <taxon>Bacteria</taxon>
        <taxon>Pseudomonadati</taxon>
        <taxon>Campylobacterota</taxon>
        <taxon>Epsilonproteobacteria</taxon>
        <taxon>Campylobacterales</taxon>
        <taxon>Sulfurimonadaceae</taxon>
        <taxon>Sulfurimonas</taxon>
    </lineage>
</organism>
<dbReference type="RefSeq" id="WP_345972894.1">
    <property type="nucleotide sequence ID" value="NZ_CP147920.1"/>
</dbReference>
<dbReference type="InterPro" id="IPR052901">
    <property type="entry name" value="Bact_TGase-like"/>
</dbReference>
<dbReference type="Proteomes" id="UP001447842">
    <property type="component" value="Chromosome"/>
</dbReference>
<dbReference type="PANTHER" id="PTHR42736:SF1">
    <property type="entry name" value="PROTEIN-GLUTAMINE GAMMA-GLUTAMYLTRANSFERASE"/>
    <property type="match status" value="1"/>
</dbReference>
<keyword evidence="1" id="KW-1133">Transmembrane helix</keyword>
<dbReference type="PANTHER" id="PTHR42736">
    <property type="entry name" value="PROTEIN-GLUTAMINE GAMMA-GLUTAMYLTRANSFERASE"/>
    <property type="match status" value="1"/>
</dbReference>
<feature type="domain" description="Transglutaminase-like" evidence="2">
    <location>
        <begin position="430"/>
        <end position="500"/>
    </location>
</feature>
<feature type="transmembrane region" description="Helical" evidence="1">
    <location>
        <begin position="153"/>
        <end position="170"/>
    </location>
</feature>